<feature type="compositionally biased region" description="Acidic residues" evidence="5">
    <location>
        <begin position="510"/>
        <end position="521"/>
    </location>
</feature>
<dbReference type="InterPro" id="IPR015943">
    <property type="entry name" value="WD40/YVTN_repeat-like_dom_sf"/>
</dbReference>
<dbReference type="PANTHER" id="PTHR14091">
    <property type="entry name" value="PERIODIC TRYPTOPHAN PROTEIN 1"/>
    <property type="match status" value="1"/>
</dbReference>
<keyword evidence="2 4" id="KW-0853">WD repeat</keyword>
<evidence type="ECO:0000256" key="5">
    <source>
        <dbReference type="SAM" id="MobiDB-lite"/>
    </source>
</evidence>
<evidence type="ECO:0000256" key="2">
    <source>
        <dbReference type="ARBA" id="ARBA00022574"/>
    </source>
</evidence>
<dbReference type="EMBL" id="KV453841">
    <property type="protein sequence ID" value="ODV91784.1"/>
    <property type="molecule type" value="Genomic_DNA"/>
</dbReference>
<dbReference type="InterPro" id="IPR044285">
    <property type="entry name" value="PWP1"/>
</dbReference>
<dbReference type="PANTHER" id="PTHR14091:SF0">
    <property type="entry name" value="PERIODIC TRYPTOPHAN PROTEIN 1 HOMOLOG"/>
    <property type="match status" value="1"/>
</dbReference>
<gene>
    <name evidence="6" type="ORF">CANCADRAFT_366</name>
</gene>
<dbReference type="InterPro" id="IPR036322">
    <property type="entry name" value="WD40_repeat_dom_sf"/>
</dbReference>
<dbReference type="PROSITE" id="PS00678">
    <property type="entry name" value="WD_REPEATS_1"/>
    <property type="match status" value="1"/>
</dbReference>
<dbReference type="PROSITE" id="PS50082">
    <property type="entry name" value="WD_REPEATS_2"/>
    <property type="match status" value="2"/>
</dbReference>
<reference evidence="7" key="1">
    <citation type="submission" date="2016-02" db="EMBL/GenBank/DDBJ databases">
        <title>Comparative genomics of biotechnologically important yeasts.</title>
        <authorList>
            <consortium name="DOE Joint Genome Institute"/>
            <person name="Riley R."/>
            <person name="Haridas S."/>
            <person name="Wolfe K.H."/>
            <person name="Lopes M.R."/>
            <person name="Hittinger C.T."/>
            <person name="Goker M."/>
            <person name="Salamov A."/>
            <person name="Wisecaver J."/>
            <person name="Long T.M."/>
            <person name="Aerts A.L."/>
            <person name="Barry K."/>
            <person name="Choi C."/>
            <person name="Clum A."/>
            <person name="Coughlan A.Y."/>
            <person name="Deshpande S."/>
            <person name="Douglass A.P."/>
            <person name="Hanson S.J."/>
            <person name="Klenk H.-P."/>
            <person name="Labutti K."/>
            <person name="Lapidus A."/>
            <person name="Lindquist E."/>
            <person name="Lipzen A."/>
            <person name="Meier-Kolthoff J.P."/>
            <person name="Ohm R.A."/>
            <person name="Otillar R.P."/>
            <person name="Pangilinan J."/>
            <person name="Peng Y."/>
            <person name="Rokas A."/>
            <person name="Rosa C.A."/>
            <person name="Scheuner C."/>
            <person name="Sibirny A.A."/>
            <person name="Slot J.C."/>
            <person name="Stielow J.B."/>
            <person name="Sun H."/>
            <person name="Kurtzman C.P."/>
            <person name="Blackwell M."/>
            <person name="Jeffries T.W."/>
            <person name="Grigoriev I.V."/>
        </authorList>
    </citation>
    <scope>NUCLEOTIDE SEQUENCE [LARGE SCALE GENOMIC DNA]</scope>
    <source>
        <strain evidence="7">NRRL Y-17796</strain>
    </source>
</reference>
<feature type="compositionally biased region" description="Acidic residues" evidence="5">
    <location>
        <begin position="53"/>
        <end position="69"/>
    </location>
</feature>
<keyword evidence="3" id="KW-0677">Repeat</keyword>
<organism evidence="6 7">
    <name type="scientific">Tortispora caseinolytica NRRL Y-17796</name>
    <dbReference type="NCBI Taxonomy" id="767744"/>
    <lineage>
        <taxon>Eukaryota</taxon>
        <taxon>Fungi</taxon>
        <taxon>Dikarya</taxon>
        <taxon>Ascomycota</taxon>
        <taxon>Saccharomycotina</taxon>
        <taxon>Trigonopsidomycetes</taxon>
        <taxon>Trigonopsidales</taxon>
        <taxon>Trigonopsidaceae</taxon>
        <taxon>Tortispora</taxon>
    </lineage>
</organism>
<dbReference type="PROSITE" id="PS50294">
    <property type="entry name" value="WD_REPEATS_REGION"/>
    <property type="match status" value="1"/>
</dbReference>
<dbReference type="Proteomes" id="UP000095023">
    <property type="component" value="Unassembled WGS sequence"/>
</dbReference>
<evidence type="ECO:0000256" key="3">
    <source>
        <dbReference type="ARBA" id="ARBA00022737"/>
    </source>
</evidence>
<dbReference type="InterPro" id="IPR001680">
    <property type="entry name" value="WD40_rpt"/>
</dbReference>
<feature type="region of interest" description="Disordered" evidence="5">
    <location>
        <begin position="47"/>
        <end position="78"/>
    </location>
</feature>
<dbReference type="AlphaFoldDB" id="A0A1E4TJ33"/>
<dbReference type="InterPro" id="IPR019775">
    <property type="entry name" value="WD40_repeat_CS"/>
</dbReference>
<dbReference type="OrthoDB" id="270624at2759"/>
<feature type="region of interest" description="Disordered" evidence="5">
    <location>
        <begin position="501"/>
        <end position="521"/>
    </location>
</feature>
<feature type="repeat" description="WD" evidence="4">
    <location>
        <begin position="263"/>
        <end position="305"/>
    </location>
</feature>
<keyword evidence="7" id="KW-1185">Reference proteome</keyword>
<evidence type="ECO:0000313" key="6">
    <source>
        <dbReference type="EMBL" id="ODV91784.1"/>
    </source>
</evidence>
<evidence type="ECO:0000256" key="4">
    <source>
        <dbReference type="PROSITE-ProRule" id="PRU00221"/>
    </source>
</evidence>
<protein>
    <submittedName>
        <fullName evidence="6">Uncharacterized protein</fullName>
    </submittedName>
</protein>
<evidence type="ECO:0000256" key="1">
    <source>
        <dbReference type="ARBA" id="ARBA00022553"/>
    </source>
</evidence>
<dbReference type="GO" id="GO:0005634">
    <property type="term" value="C:nucleus"/>
    <property type="evidence" value="ECO:0007669"/>
    <property type="project" value="TreeGrafter"/>
</dbReference>
<accession>A0A1E4TJ33</accession>
<dbReference type="InterPro" id="IPR020472">
    <property type="entry name" value="WD40_PAC1"/>
</dbReference>
<dbReference type="GO" id="GO:0006364">
    <property type="term" value="P:rRNA processing"/>
    <property type="evidence" value="ECO:0007669"/>
    <property type="project" value="EnsemblFungi"/>
</dbReference>
<feature type="repeat" description="WD" evidence="4">
    <location>
        <begin position="452"/>
        <end position="489"/>
    </location>
</feature>
<dbReference type="Gene3D" id="2.130.10.10">
    <property type="entry name" value="YVTN repeat-like/Quinoprotein amine dehydrogenase"/>
    <property type="match status" value="2"/>
</dbReference>
<dbReference type="PRINTS" id="PR00320">
    <property type="entry name" value="GPROTEINBRPT"/>
</dbReference>
<dbReference type="SUPFAM" id="SSF50978">
    <property type="entry name" value="WD40 repeat-like"/>
    <property type="match status" value="1"/>
</dbReference>
<sequence length="521" mass="57781">MISSTAWVRRGLPAEYPAKYQINDEEMERITGMAKMEMDIALDEMHDAAKEDAESEDDDNDMDTDDAETEDAKLTETDDDLKEYNMEDYDKEESHVDAQSMGIFGNFKSLQYYGPEDEDPYITLKDLKEEEEEEHKQLRILPTDNMVLVAKTKDEVSQVEVMVYDNNPDAGGFYVHHDFLLPSFPLCLEPVSFSVESRFKVEGDSGTGNNFVAVSTFEPEIEIWNLDVVDSAFPDAILGGDSDPKSKLMEKKKTKLLSHGKNPNRHTDSVLSLSSNIHHRNFLASGSADETIKIWDLKTLAAVSSLDKIHKNKICAVQWSPHGQNDTVLLSGSFDKNVCVTDVRSSDPSKDKIKVSIGEDIESIQWDLQSEYHFYVGDESGKVGYYDVRQPTKSIWSLQAHDAAPVSVFAASVHIPGLFATGSSDRKIKLWKIPSGGEPSMILSRDLDVGKVFSATFGPDPEVGGTLAVGGSNGLVKLWDTATNKSVRAAFGMTEELHGPSDLIINDPASDGEEDDDDVNW</sequence>
<proteinExistence type="predicted"/>
<keyword evidence="1" id="KW-0597">Phosphoprotein</keyword>
<dbReference type="SMART" id="SM00320">
    <property type="entry name" value="WD40"/>
    <property type="match status" value="5"/>
</dbReference>
<evidence type="ECO:0000313" key="7">
    <source>
        <dbReference type="Proteomes" id="UP000095023"/>
    </source>
</evidence>
<name>A0A1E4TJ33_9ASCO</name>
<dbReference type="Pfam" id="PF00400">
    <property type="entry name" value="WD40"/>
    <property type="match status" value="3"/>
</dbReference>